<comment type="caution">
    <text evidence="3">The sequence shown here is derived from an EMBL/GenBank/DDBJ whole genome shotgun (WGS) entry which is preliminary data.</text>
</comment>
<sequence>MTKWQRRVVKTTRGTFEIFTAGEGEPLCVTHLYSVFNESGDYFADEFTSTRRVILVNLREAGSSVGAQEHYQLSMLETIFDLEAVREALGYEQWIFAGHSTGGILAVIYGIYFPGSLKGLVAAGAAARDYYTFSKECIYHSGHPQFQVMQDYNERLKQQTLSAAERKEISISRTKLSLFKPENYHDYFHKKIHKGLSAVRMNFMNREFQLFDVTRKLKLVTAPALIICGRHDVQCPLEYSIEMAEGIPDSELIVFENSSHYPFLEENGLFHRKISSFLKRIDRL</sequence>
<evidence type="ECO:0000259" key="2">
    <source>
        <dbReference type="Pfam" id="PF00561"/>
    </source>
</evidence>
<organism evidence="3 4">
    <name type="scientific">Bacillus salacetis</name>
    <dbReference type="NCBI Taxonomy" id="2315464"/>
    <lineage>
        <taxon>Bacteria</taxon>
        <taxon>Bacillati</taxon>
        <taxon>Bacillota</taxon>
        <taxon>Bacilli</taxon>
        <taxon>Bacillales</taxon>
        <taxon>Bacillaceae</taxon>
        <taxon>Bacillus</taxon>
    </lineage>
</organism>
<proteinExistence type="predicted"/>
<dbReference type="InterPro" id="IPR050266">
    <property type="entry name" value="AB_hydrolase_sf"/>
</dbReference>
<accession>A0A3A1RDH2</accession>
<name>A0A3A1RDH2_9BACI</name>
<dbReference type="OrthoDB" id="9796770at2"/>
<feature type="domain" description="AB hydrolase-1" evidence="2">
    <location>
        <begin position="47"/>
        <end position="266"/>
    </location>
</feature>
<reference evidence="3 4" key="1">
    <citation type="submission" date="2018-09" db="EMBL/GenBank/DDBJ databases">
        <title>Bacillus saliacetes sp. nov., isolated from Thai shrimp paste (Ka-pi).</title>
        <authorList>
            <person name="Daroonpunt R."/>
            <person name="Tanasupawat S."/>
            <person name="Yiamsombut S."/>
        </authorList>
    </citation>
    <scope>NUCLEOTIDE SEQUENCE [LARGE SCALE GENOMIC DNA]</scope>
    <source>
        <strain evidence="3 4">SKP7-4</strain>
    </source>
</reference>
<dbReference type="GO" id="GO:0016787">
    <property type="term" value="F:hydrolase activity"/>
    <property type="evidence" value="ECO:0007669"/>
    <property type="project" value="UniProtKB-KW"/>
</dbReference>
<dbReference type="Pfam" id="PF00561">
    <property type="entry name" value="Abhydrolase_1"/>
    <property type="match status" value="1"/>
</dbReference>
<evidence type="ECO:0000256" key="1">
    <source>
        <dbReference type="ARBA" id="ARBA00022801"/>
    </source>
</evidence>
<dbReference type="InterPro" id="IPR000073">
    <property type="entry name" value="AB_hydrolase_1"/>
</dbReference>
<evidence type="ECO:0000313" key="4">
    <source>
        <dbReference type="Proteomes" id="UP000265801"/>
    </source>
</evidence>
<evidence type="ECO:0000313" key="3">
    <source>
        <dbReference type="EMBL" id="RIW39005.1"/>
    </source>
</evidence>
<dbReference type="SUPFAM" id="SSF53474">
    <property type="entry name" value="alpha/beta-Hydrolases"/>
    <property type="match status" value="1"/>
</dbReference>
<protein>
    <submittedName>
        <fullName evidence="3">Alpha/beta hydrolase</fullName>
    </submittedName>
</protein>
<dbReference type="Proteomes" id="UP000265801">
    <property type="component" value="Unassembled WGS sequence"/>
</dbReference>
<dbReference type="InterPro" id="IPR029058">
    <property type="entry name" value="AB_hydrolase_fold"/>
</dbReference>
<dbReference type="GO" id="GO:0016020">
    <property type="term" value="C:membrane"/>
    <property type="evidence" value="ECO:0007669"/>
    <property type="project" value="TreeGrafter"/>
</dbReference>
<dbReference type="RefSeq" id="WP_119545063.1">
    <property type="nucleotide sequence ID" value="NZ_QXIR01000001.1"/>
</dbReference>
<dbReference type="EMBL" id="QXIR01000001">
    <property type="protein sequence ID" value="RIW39005.1"/>
    <property type="molecule type" value="Genomic_DNA"/>
</dbReference>
<dbReference type="PANTHER" id="PTHR43798">
    <property type="entry name" value="MONOACYLGLYCEROL LIPASE"/>
    <property type="match status" value="1"/>
</dbReference>
<gene>
    <name evidence="3" type="ORF">D3H55_01240</name>
</gene>
<keyword evidence="1 3" id="KW-0378">Hydrolase</keyword>
<keyword evidence="4" id="KW-1185">Reference proteome</keyword>
<dbReference type="AlphaFoldDB" id="A0A3A1RDH2"/>
<dbReference type="Gene3D" id="3.40.50.1820">
    <property type="entry name" value="alpha/beta hydrolase"/>
    <property type="match status" value="1"/>
</dbReference>
<dbReference type="PANTHER" id="PTHR43798:SF31">
    <property type="entry name" value="AB HYDROLASE SUPERFAMILY PROTEIN YCLE"/>
    <property type="match status" value="1"/>
</dbReference>